<dbReference type="AlphaFoldDB" id="A0A803LX87"/>
<dbReference type="Gramene" id="AUR62020088-RA">
    <property type="protein sequence ID" value="AUR62020088-RA:cds"/>
    <property type="gene ID" value="AUR62020088"/>
</dbReference>
<evidence type="ECO:0000313" key="3">
    <source>
        <dbReference type="Proteomes" id="UP000596660"/>
    </source>
</evidence>
<sequence>MSPLYLLDFRHKVVYDKEQSVIYDSKGKGYGIVTLNYTVFRSALFALTTLGVYKNGSGIENDKTDEVATVSGSISASTNVKGKRELSRVLCDTSISLTMNNDDTRLPVVAVPAYSLLRIKPDLVVNGERIVTGDDTLECKPEADEYEFIGELISYDNYKIIYEDDYGSSGSDDENLLVRGISTIEESQQKRFWPKQFSRELVEVFSVYVGSFSHECTLSVSGTIKYETISFENEFKGYLIFEREEMKPEAVFPYKPISLLKPCNCYEADNGYFAMHLDLKDVGGREISNGCMKWHPHKTHMWYDKRISSVITGEHGFACVHYVIFHEAVSARVRVRLLSLNSPFEVYGSIYARYSEYRCSTNYEKKFYRSMLFKKEKSEVVEWCGQRSSNSDY</sequence>
<name>A0A803LX87_CHEQI</name>
<keyword evidence="3" id="KW-1185">Reference proteome</keyword>
<protein>
    <recommendedName>
        <fullName evidence="1">DUF6598 domain-containing protein</fullName>
    </recommendedName>
</protein>
<dbReference type="InterPro" id="IPR046533">
    <property type="entry name" value="DUF6598"/>
</dbReference>
<organism evidence="2 3">
    <name type="scientific">Chenopodium quinoa</name>
    <name type="common">Quinoa</name>
    <dbReference type="NCBI Taxonomy" id="63459"/>
    <lineage>
        <taxon>Eukaryota</taxon>
        <taxon>Viridiplantae</taxon>
        <taxon>Streptophyta</taxon>
        <taxon>Embryophyta</taxon>
        <taxon>Tracheophyta</taxon>
        <taxon>Spermatophyta</taxon>
        <taxon>Magnoliopsida</taxon>
        <taxon>eudicotyledons</taxon>
        <taxon>Gunneridae</taxon>
        <taxon>Pentapetalae</taxon>
        <taxon>Caryophyllales</taxon>
        <taxon>Chenopodiaceae</taxon>
        <taxon>Chenopodioideae</taxon>
        <taxon>Atripliceae</taxon>
        <taxon>Chenopodium</taxon>
    </lineage>
</organism>
<reference evidence="2" key="1">
    <citation type="journal article" date="2017" name="Nature">
        <title>The genome of Chenopodium quinoa.</title>
        <authorList>
            <person name="Jarvis D.E."/>
            <person name="Ho Y.S."/>
            <person name="Lightfoot D.J."/>
            <person name="Schmoeckel S.M."/>
            <person name="Li B."/>
            <person name="Borm T.J.A."/>
            <person name="Ohyanagi H."/>
            <person name="Mineta K."/>
            <person name="Michell C.T."/>
            <person name="Saber N."/>
            <person name="Kharbatia N.M."/>
            <person name="Rupper R.R."/>
            <person name="Sharp A.R."/>
            <person name="Dally N."/>
            <person name="Boughton B.A."/>
            <person name="Woo Y.H."/>
            <person name="Gao G."/>
            <person name="Schijlen E.G.W.M."/>
            <person name="Guo X."/>
            <person name="Momin A.A."/>
            <person name="Negrao S."/>
            <person name="Al-Babili S."/>
            <person name="Gehring C."/>
            <person name="Roessner U."/>
            <person name="Jung C."/>
            <person name="Murphy K."/>
            <person name="Arold S.T."/>
            <person name="Gojobori T."/>
            <person name="van der Linden C.G."/>
            <person name="van Loo E.N."/>
            <person name="Jellen E.N."/>
            <person name="Maughan P.J."/>
            <person name="Tester M."/>
        </authorList>
    </citation>
    <scope>NUCLEOTIDE SEQUENCE [LARGE SCALE GENOMIC DNA]</scope>
    <source>
        <strain evidence="2">cv. PI 614886</strain>
    </source>
</reference>
<reference evidence="2" key="2">
    <citation type="submission" date="2021-03" db="UniProtKB">
        <authorList>
            <consortium name="EnsemblPlants"/>
        </authorList>
    </citation>
    <scope>IDENTIFICATION</scope>
</reference>
<dbReference type="Pfam" id="PF20241">
    <property type="entry name" value="DUF6598"/>
    <property type="match status" value="1"/>
</dbReference>
<evidence type="ECO:0000313" key="2">
    <source>
        <dbReference type="EnsemblPlants" id="AUR62020088-RA:cds"/>
    </source>
</evidence>
<accession>A0A803LX87</accession>
<dbReference type="Proteomes" id="UP000596660">
    <property type="component" value="Unplaced"/>
</dbReference>
<evidence type="ECO:0000259" key="1">
    <source>
        <dbReference type="Pfam" id="PF20241"/>
    </source>
</evidence>
<proteinExistence type="predicted"/>
<feature type="domain" description="DUF6598" evidence="1">
    <location>
        <begin position="201"/>
        <end position="382"/>
    </location>
</feature>
<dbReference type="EnsemblPlants" id="AUR62020088-RA">
    <property type="protein sequence ID" value="AUR62020088-RA:cds"/>
    <property type="gene ID" value="AUR62020088"/>
</dbReference>